<dbReference type="EMBL" id="VDEP01000440">
    <property type="protein sequence ID" value="KAA1081807.1"/>
    <property type="molecule type" value="Genomic_DNA"/>
</dbReference>
<comment type="caution">
    <text evidence="3">The sequence shown here is derived from an EMBL/GenBank/DDBJ whole genome shotgun (WGS) entry which is preliminary data.</text>
</comment>
<evidence type="ECO:0000313" key="6">
    <source>
        <dbReference type="Proteomes" id="UP000325313"/>
    </source>
</evidence>
<dbReference type="AlphaFoldDB" id="A0A5B0MYB2"/>
<sequence length="151" mass="17497">MRLTSPLILWNYFSPLMILAAYPAEELGMHNNPECTGRVYLFDTSNLCENKCRAFVRTYGRACWGCSERRYELADNCCECQCPVLDRTWHSSSCEDPVSRIITVIERLPPCNNCKRPFEIERQKMQCENCHAINNKMTSWQSLCNRCAGPQ</sequence>
<evidence type="ECO:0000313" key="5">
    <source>
        <dbReference type="Proteomes" id="UP000324748"/>
    </source>
</evidence>
<dbReference type="EMBL" id="VSWC01000196">
    <property type="protein sequence ID" value="KAA1066590.1"/>
    <property type="molecule type" value="Genomic_DNA"/>
</dbReference>
<evidence type="ECO:0000256" key="1">
    <source>
        <dbReference type="SAM" id="SignalP"/>
    </source>
</evidence>
<dbReference type="OrthoDB" id="2509849at2759"/>
<evidence type="ECO:0000313" key="2">
    <source>
        <dbReference type="EMBL" id="KAA1066590.1"/>
    </source>
</evidence>
<evidence type="ECO:0000313" key="3">
    <source>
        <dbReference type="EMBL" id="KAA1081807.1"/>
    </source>
</evidence>
<organism evidence="3 6">
    <name type="scientific">Puccinia graminis f. sp. tritici</name>
    <dbReference type="NCBI Taxonomy" id="56615"/>
    <lineage>
        <taxon>Eukaryota</taxon>
        <taxon>Fungi</taxon>
        <taxon>Dikarya</taxon>
        <taxon>Basidiomycota</taxon>
        <taxon>Pucciniomycotina</taxon>
        <taxon>Pucciniomycetes</taxon>
        <taxon>Pucciniales</taxon>
        <taxon>Pucciniaceae</taxon>
        <taxon>Puccinia</taxon>
    </lineage>
</organism>
<accession>A0A5B0MYB2</accession>
<dbReference type="Proteomes" id="UP000324748">
    <property type="component" value="Unassembled WGS sequence"/>
</dbReference>
<dbReference type="Proteomes" id="UP000325313">
    <property type="component" value="Unassembled WGS sequence"/>
</dbReference>
<keyword evidence="1" id="KW-0732">Signal</keyword>
<feature type="signal peptide" evidence="1">
    <location>
        <begin position="1"/>
        <end position="20"/>
    </location>
</feature>
<dbReference type="EMBL" id="VSWC01000105">
    <property type="protein sequence ID" value="KAA1087741.1"/>
    <property type="molecule type" value="Genomic_DNA"/>
</dbReference>
<proteinExistence type="predicted"/>
<reference evidence="5 6" key="1">
    <citation type="submission" date="2019-05" db="EMBL/GenBank/DDBJ databases">
        <title>Emergence of the Ug99 lineage of the wheat stem rust pathogen through somatic hybridization.</title>
        <authorList>
            <person name="Li F."/>
            <person name="Upadhyaya N.M."/>
            <person name="Sperschneider J."/>
            <person name="Matny O."/>
            <person name="Nguyen-Phuc H."/>
            <person name="Mago R."/>
            <person name="Raley C."/>
            <person name="Miller M.E."/>
            <person name="Silverstein K.A.T."/>
            <person name="Henningsen E."/>
            <person name="Hirsch C.D."/>
            <person name="Visser B."/>
            <person name="Pretorius Z.A."/>
            <person name="Steffenson B.J."/>
            <person name="Schwessinger B."/>
            <person name="Dodds P.N."/>
            <person name="Figueroa M."/>
        </authorList>
    </citation>
    <scope>NUCLEOTIDE SEQUENCE [LARGE SCALE GENOMIC DNA]</scope>
    <source>
        <strain evidence="2">21-0</strain>
        <strain evidence="3 6">Ug99</strain>
    </source>
</reference>
<evidence type="ECO:0000313" key="4">
    <source>
        <dbReference type="EMBL" id="KAA1087741.1"/>
    </source>
</evidence>
<feature type="chain" id="PRO_5036137315" evidence="1">
    <location>
        <begin position="21"/>
        <end position="151"/>
    </location>
</feature>
<gene>
    <name evidence="2" type="ORF">PGT21_034147</name>
    <name evidence="4" type="ORF">PGT21_036225</name>
    <name evidence="3" type="ORF">PGTUg99_011247</name>
</gene>
<protein>
    <submittedName>
        <fullName evidence="3">Uncharacterized protein</fullName>
    </submittedName>
</protein>
<name>A0A5B0MYB2_PUCGR</name>
<keyword evidence="5" id="KW-1185">Reference proteome</keyword>